<keyword evidence="1" id="KW-0812">Transmembrane</keyword>
<protein>
    <submittedName>
        <fullName evidence="3">Uncharacterized protein</fullName>
    </submittedName>
</protein>
<reference evidence="3" key="1">
    <citation type="submission" date="2022-11" db="UniProtKB">
        <authorList>
            <consortium name="WormBaseParasite"/>
        </authorList>
    </citation>
    <scope>IDENTIFICATION</scope>
</reference>
<dbReference type="AlphaFoldDB" id="A0A915DXP7"/>
<evidence type="ECO:0000313" key="3">
    <source>
        <dbReference type="WBParaSite" id="jg24055"/>
    </source>
</evidence>
<accession>A0A915DXP7</accession>
<sequence>MMSRDNHLGEPPNFSRFLSPGLQRNERVGMSFLCEHKFWLLFNPFCRRKKLLEKIVSSYAASLEKSYTEVHGGQWPKHLLQFWSRQSDKWLLYYLPSFFFLFFFFFFSNFRNASCVLLLQLVIQVAGITEKFIDLDVEALYKIVLKSIDGGGKEAAIFCFCSGHVANRAADQNWQLDKWSLNCTPSFSFFSLLSFPGILVAILFCWW</sequence>
<keyword evidence="1" id="KW-0472">Membrane</keyword>
<feature type="transmembrane region" description="Helical" evidence="1">
    <location>
        <begin position="187"/>
        <end position="206"/>
    </location>
</feature>
<keyword evidence="2" id="KW-1185">Reference proteome</keyword>
<evidence type="ECO:0000313" key="2">
    <source>
        <dbReference type="Proteomes" id="UP000887574"/>
    </source>
</evidence>
<proteinExistence type="predicted"/>
<dbReference type="Proteomes" id="UP000887574">
    <property type="component" value="Unplaced"/>
</dbReference>
<organism evidence="2 3">
    <name type="scientific">Ditylenchus dipsaci</name>
    <dbReference type="NCBI Taxonomy" id="166011"/>
    <lineage>
        <taxon>Eukaryota</taxon>
        <taxon>Metazoa</taxon>
        <taxon>Ecdysozoa</taxon>
        <taxon>Nematoda</taxon>
        <taxon>Chromadorea</taxon>
        <taxon>Rhabditida</taxon>
        <taxon>Tylenchina</taxon>
        <taxon>Tylenchomorpha</taxon>
        <taxon>Sphaerularioidea</taxon>
        <taxon>Anguinidae</taxon>
        <taxon>Anguininae</taxon>
        <taxon>Ditylenchus</taxon>
    </lineage>
</organism>
<keyword evidence="1" id="KW-1133">Transmembrane helix</keyword>
<feature type="transmembrane region" description="Helical" evidence="1">
    <location>
        <begin position="91"/>
        <end position="110"/>
    </location>
</feature>
<dbReference type="WBParaSite" id="jg24055">
    <property type="protein sequence ID" value="jg24055"/>
    <property type="gene ID" value="jg24055"/>
</dbReference>
<evidence type="ECO:0000256" key="1">
    <source>
        <dbReference type="SAM" id="Phobius"/>
    </source>
</evidence>
<name>A0A915DXP7_9BILA</name>